<dbReference type="SMART" id="SM00826">
    <property type="entry name" value="PKS_DH"/>
    <property type="match status" value="1"/>
</dbReference>
<dbReference type="Pfam" id="PF16197">
    <property type="entry name" value="KAsynt_C_assoc"/>
    <property type="match status" value="1"/>
</dbReference>
<dbReference type="EMBL" id="JACHMH010000001">
    <property type="protein sequence ID" value="MBB4677102.1"/>
    <property type="molecule type" value="Genomic_DNA"/>
</dbReference>
<dbReference type="InterPro" id="IPR020806">
    <property type="entry name" value="PKS_PP-bd"/>
</dbReference>
<keyword evidence="4 18" id="KW-0808">Transferase</keyword>
<dbReference type="Pfam" id="PF08990">
    <property type="entry name" value="Docking"/>
    <property type="match status" value="1"/>
</dbReference>
<dbReference type="SUPFAM" id="SSF51735">
    <property type="entry name" value="NAD(P)-binding Rossmann-fold domains"/>
    <property type="match status" value="2"/>
</dbReference>
<keyword evidence="3" id="KW-0597">Phosphoprotein</keyword>
<dbReference type="Gene3D" id="3.30.70.3290">
    <property type="match status" value="1"/>
</dbReference>
<evidence type="ECO:0000256" key="4">
    <source>
        <dbReference type="ARBA" id="ARBA00022679"/>
    </source>
</evidence>
<dbReference type="Gene3D" id="3.10.129.110">
    <property type="entry name" value="Polyketide synthase dehydratase"/>
    <property type="match status" value="1"/>
</dbReference>
<feature type="domain" description="PKS/mFAS DH" evidence="17">
    <location>
        <begin position="899"/>
        <end position="1166"/>
    </location>
</feature>
<dbReference type="GO" id="GO:0047879">
    <property type="term" value="F:erythronolide synthase activity"/>
    <property type="evidence" value="ECO:0007669"/>
    <property type="project" value="UniProtKB-EC"/>
</dbReference>
<dbReference type="Pfam" id="PF22953">
    <property type="entry name" value="SpnB_Rossmann"/>
    <property type="match status" value="1"/>
</dbReference>
<evidence type="ECO:0000259" key="17">
    <source>
        <dbReference type="PROSITE" id="PS52019"/>
    </source>
</evidence>
<dbReference type="CDD" id="cd00833">
    <property type="entry name" value="PKS"/>
    <property type="match status" value="1"/>
</dbReference>
<gene>
    <name evidence="18" type="ORF">HNR67_003220</name>
</gene>
<dbReference type="SUPFAM" id="SSF52151">
    <property type="entry name" value="FabD/lysophospholipase-like"/>
    <property type="match status" value="1"/>
</dbReference>
<dbReference type="InterPro" id="IPR020807">
    <property type="entry name" value="PKS_DH"/>
</dbReference>
<dbReference type="GO" id="GO:0004312">
    <property type="term" value="F:fatty acid synthase activity"/>
    <property type="evidence" value="ECO:0007669"/>
    <property type="project" value="TreeGrafter"/>
</dbReference>
<dbReference type="InterPro" id="IPR049551">
    <property type="entry name" value="PKS_DH_C"/>
</dbReference>
<dbReference type="Pfam" id="PF21089">
    <property type="entry name" value="PKS_DH_N"/>
    <property type="match status" value="1"/>
</dbReference>
<dbReference type="InterPro" id="IPR014043">
    <property type="entry name" value="Acyl_transferase_dom"/>
</dbReference>
<dbReference type="InterPro" id="IPR016035">
    <property type="entry name" value="Acyl_Trfase/lysoPLipase"/>
</dbReference>
<feature type="active site" description="Proton acceptor; for dehydratase activity" evidence="14">
    <location>
        <position position="931"/>
    </location>
</feature>
<feature type="domain" description="Carrier" evidence="15">
    <location>
        <begin position="1568"/>
        <end position="1643"/>
    </location>
</feature>
<dbReference type="CDD" id="cd08956">
    <property type="entry name" value="KR_3_FAS_SDR_x"/>
    <property type="match status" value="1"/>
</dbReference>
<dbReference type="GO" id="GO:0006633">
    <property type="term" value="P:fatty acid biosynthetic process"/>
    <property type="evidence" value="ECO:0007669"/>
    <property type="project" value="InterPro"/>
</dbReference>
<evidence type="ECO:0000256" key="8">
    <source>
        <dbReference type="ARBA" id="ARBA00023315"/>
    </source>
</evidence>
<evidence type="ECO:0000313" key="19">
    <source>
        <dbReference type="Proteomes" id="UP000533598"/>
    </source>
</evidence>
<organism evidence="18 19">
    <name type="scientific">Crossiella cryophila</name>
    <dbReference type="NCBI Taxonomy" id="43355"/>
    <lineage>
        <taxon>Bacteria</taxon>
        <taxon>Bacillati</taxon>
        <taxon>Actinomycetota</taxon>
        <taxon>Actinomycetes</taxon>
        <taxon>Pseudonocardiales</taxon>
        <taxon>Pseudonocardiaceae</taxon>
        <taxon>Crossiella</taxon>
    </lineage>
</organism>
<keyword evidence="8" id="KW-0012">Acyltransferase</keyword>
<dbReference type="InterPro" id="IPR006162">
    <property type="entry name" value="Ppantetheine_attach_site"/>
</dbReference>
<keyword evidence="2" id="KW-0596">Phosphopantetheine</keyword>
<dbReference type="SMART" id="SM00827">
    <property type="entry name" value="PKS_AT"/>
    <property type="match status" value="1"/>
</dbReference>
<comment type="pathway">
    <text evidence="11">Antibiotic biosynthesis; erythromycin biosynthesis.</text>
</comment>
<dbReference type="FunFam" id="1.10.1200.10:FF:000007">
    <property type="entry name" value="Probable polyketide synthase pks17"/>
    <property type="match status" value="1"/>
</dbReference>
<dbReference type="InterPro" id="IPR014031">
    <property type="entry name" value="Ketoacyl_synth_C"/>
</dbReference>
<dbReference type="InterPro" id="IPR057326">
    <property type="entry name" value="KR_dom"/>
</dbReference>
<dbReference type="SUPFAM" id="SSF47336">
    <property type="entry name" value="ACP-like"/>
    <property type="match status" value="1"/>
</dbReference>
<comment type="caution">
    <text evidence="18">The sequence shown here is derived from an EMBL/GenBank/DDBJ whole genome shotgun (WGS) entry which is preliminary data.</text>
</comment>
<evidence type="ECO:0000256" key="3">
    <source>
        <dbReference type="ARBA" id="ARBA00022553"/>
    </source>
</evidence>
<dbReference type="PROSITE" id="PS52019">
    <property type="entry name" value="PKS_MFAS_DH"/>
    <property type="match status" value="1"/>
</dbReference>
<dbReference type="PANTHER" id="PTHR43775">
    <property type="entry name" value="FATTY ACID SYNTHASE"/>
    <property type="match status" value="1"/>
</dbReference>
<dbReference type="Gene3D" id="3.40.366.10">
    <property type="entry name" value="Malonyl-Coenzyme A Acyl Carrier Protein, domain 2"/>
    <property type="match status" value="1"/>
</dbReference>
<dbReference type="InterPro" id="IPR015083">
    <property type="entry name" value="NorB/c/GfsB-D-like_docking"/>
</dbReference>
<proteinExistence type="predicted"/>
<name>A0A7W7C9W5_9PSEU</name>
<feature type="domain" description="Ketosynthase family 3 (KS3)" evidence="16">
    <location>
        <begin position="34"/>
        <end position="453"/>
    </location>
</feature>
<dbReference type="Proteomes" id="UP000533598">
    <property type="component" value="Unassembled WGS sequence"/>
</dbReference>
<evidence type="ECO:0000256" key="12">
    <source>
        <dbReference type="ARBA" id="ARBA00063272"/>
    </source>
</evidence>
<feature type="region of interest" description="N-terminal hotdog fold" evidence="14">
    <location>
        <begin position="899"/>
        <end position="1019"/>
    </location>
</feature>
<evidence type="ECO:0000256" key="11">
    <source>
        <dbReference type="ARBA" id="ARBA00060622"/>
    </source>
</evidence>
<dbReference type="SMART" id="SM00823">
    <property type="entry name" value="PKS_PP"/>
    <property type="match status" value="1"/>
</dbReference>
<dbReference type="FunFam" id="3.40.47.10:FF:000019">
    <property type="entry name" value="Polyketide synthase type I"/>
    <property type="match status" value="1"/>
</dbReference>
<dbReference type="Pfam" id="PF00550">
    <property type="entry name" value="PP-binding"/>
    <property type="match status" value="1"/>
</dbReference>
<dbReference type="InterPro" id="IPR032821">
    <property type="entry name" value="PKS_assoc"/>
</dbReference>
<dbReference type="Gene3D" id="1.10.1200.10">
    <property type="entry name" value="ACP-like"/>
    <property type="match status" value="1"/>
</dbReference>
<dbReference type="Pfam" id="PF00109">
    <property type="entry name" value="ketoacyl-synt"/>
    <property type="match status" value="1"/>
</dbReference>
<dbReference type="InterPro" id="IPR014030">
    <property type="entry name" value="Ketoacyl_synth_N"/>
</dbReference>
<dbReference type="InterPro" id="IPR001227">
    <property type="entry name" value="Ac_transferase_dom_sf"/>
</dbReference>
<keyword evidence="7" id="KW-0511">Multifunctional enzyme</keyword>
<dbReference type="InterPro" id="IPR042104">
    <property type="entry name" value="PKS_dehydratase_sf"/>
</dbReference>
<dbReference type="InterPro" id="IPR036736">
    <property type="entry name" value="ACP-like_sf"/>
</dbReference>
<dbReference type="Pfam" id="PF08659">
    <property type="entry name" value="KR"/>
    <property type="match status" value="1"/>
</dbReference>
<dbReference type="InterPro" id="IPR020841">
    <property type="entry name" value="PKS_Beta-ketoAc_synthase_dom"/>
</dbReference>
<dbReference type="SMART" id="SM01294">
    <property type="entry name" value="PKS_PP_betabranch"/>
    <property type="match status" value="1"/>
</dbReference>
<dbReference type="InterPro" id="IPR049552">
    <property type="entry name" value="PKS_DH_N"/>
</dbReference>
<feature type="region of interest" description="C-terminal hotdog fold" evidence="14">
    <location>
        <begin position="1030"/>
        <end position="1166"/>
    </location>
</feature>
<comment type="subunit">
    <text evidence="12">Homodimer. Erythronolide synthase is composed of EryAI, EryAII and EryAIII multimodular (2 modules) polypeptides each coding for a functional synthase subunit which participates in 2 of the six FAS-like elongation steps required for formation of the polyketide. Module 1, 2, 3, 4, 5, and 6 participating in biosynthesis steps 1, 2, 3, 4, 5, and 6, respectively.</text>
</comment>
<dbReference type="Pfam" id="PF02801">
    <property type="entry name" value="Ketoacyl-synt_C"/>
    <property type="match status" value="1"/>
</dbReference>
<dbReference type="PROSITE" id="PS50075">
    <property type="entry name" value="CARRIER"/>
    <property type="match status" value="1"/>
</dbReference>
<evidence type="ECO:0000256" key="2">
    <source>
        <dbReference type="ARBA" id="ARBA00022450"/>
    </source>
</evidence>
<evidence type="ECO:0000256" key="10">
    <source>
        <dbReference type="ARBA" id="ARBA00060158"/>
    </source>
</evidence>
<evidence type="ECO:0000256" key="9">
    <source>
        <dbReference type="ARBA" id="ARBA00052442"/>
    </source>
</evidence>
<keyword evidence="5" id="KW-0677">Repeat</keyword>
<accession>A0A7W7C9W5</accession>
<reference evidence="18 19" key="1">
    <citation type="submission" date="2020-08" db="EMBL/GenBank/DDBJ databases">
        <title>Sequencing the genomes of 1000 actinobacteria strains.</title>
        <authorList>
            <person name="Klenk H.-P."/>
        </authorList>
    </citation>
    <scope>NUCLEOTIDE SEQUENCE [LARGE SCALE GENOMIC DNA]</scope>
    <source>
        <strain evidence="18 19">DSM 44230</strain>
    </source>
</reference>
<evidence type="ECO:0000256" key="6">
    <source>
        <dbReference type="ARBA" id="ARBA00023194"/>
    </source>
</evidence>
<evidence type="ECO:0000256" key="14">
    <source>
        <dbReference type="PROSITE-ProRule" id="PRU01363"/>
    </source>
</evidence>
<dbReference type="InterPro" id="IPR016039">
    <property type="entry name" value="Thiolase-like"/>
</dbReference>
<dbReference type="SMART" id="SM00822">
    <property type="entry name" value="PKS_KR"/>
    <property type="match status" value="1"/>
</dbReference>
<evidence type="ECO:0000256" key="7">
    <source>
        <dbReference type="ARBA" id="ARBA00023268"/>
    </source>
</evidence>
<dbReference type="InterPro" id="IPR036291">
    <property type="entry name" value="NAD(P)-bd_dom_sf"/>
</dbReference>
<dbReference type="GO" id="GO:0033068">
    <property type="term" value="P:macrolide biosynthetic process"/>
    <property type="evidence" value="ECO:0007669"/>
    <property type="project" value="UniProtKB-ARBA"/>
</dbReference>
<dbReference type="InterPro" id="IPR055123">
    <property type="entry name" value="SpnB-like_Rossmann"/>
</dbReference>
<comment type="cofactor">
    <cofactor evidence="1">
        <name>pantetheine 4'-phosphate</name>
        <dbReference type="ChEBI" id="CHEBI:47942"/>
    </cofactor>
</comment>
<dbReference type="FunFam" id="3.40.366.10:FF:000002">
    <property type="entry name" value="Probable polyketide synthase 2"/>
    <property type="match status" value="1"/>
</dbReference>
<dbReference type="PROSITE" id="PS00012">
    <property type="entry name" value="PHOSPHOPANTETHEINE"/>
    <property type="match status" value="1"/>
</dbReference>
<dbReference type="GO" id="GO:0031177">
    <property type="term" value="F:phosphopantetheine binding"/>
    <property type="evidence" value="ECO:0007669"/>
    <property type="project" value="InterPro"/>
</dbReference>
<dbReference type="SUPFAM" id="SSF53901">
    <property type="entry name" value="Thiolase-like"/>
    <property type="match status" value="1"/>
</dbReference>
<dbReference type="InterPro" id="IPR049900">
    <property type="entry name" value="PKS_mFAS_DH"/>
</dbReference>
<feature type="active site" description="Proton donor; for dehydratase activity" evidence="14">
    <location>
        <position position="1088"/>
    </location>
</feature>
<comment type="function">
    <text evidence="10">Involved in the biosynthesis of antibiotic erythromycin via the biosynthesis of its aglycone precursor, 6-deoxyerythronolide B (6-dEB).</text>
</comment>
<evidence type="ECO:0000259" key="15">
    <source>
        <dbReference type="PROSITE" id="PS50075"/>
    </source>
</evidence>
<dbReference type="SUPFAM" id="SSF55048">
    <property type="entry name" value="Probable ACP-binding domain of malonyl-CoA ACP transacylase"/>
    <property type="match status" value="1"/>
</dbReference>
<dbReference type="Gene3D" id="3.40.50.720">
    <property type="entry name" value="NAD(P)-binding Rossmann-like Domain"/>
    <property type="match status" value="1"/>
</dbReference>
<evidence type="ECO:0000313" key="18">
    <source>
        <dbReference type="EMBL" id="MBB4677102.1"/>
    </source>
</evidence>
<dbReference type="InterPro" id="IPR009081">
    <property type="entry name" value="PP-bd_ACP"/>
</dbReference>
<dbReference type="EC" id="2.3.1.94" evidence="13"/>
<dbReference type="GO" id="GO:0004315">
    <property type="term" value="F:3-oxoacyl-[acyl-carrier-protein] synthase activity"/>
    <property type="evidence" value="ECO:0007669"/>
    <property type="project" value="InterPro"/>
</dbReference>
<evidence type="ECO:0000256" key="5">
    <source>
        <dbReference type="ARBA" id="ARBA00022737"/>
    </source>
</evidence>
<dbReference type="SMART" id="SM00825">
    <property type="entry name" value="PKS_KS"/>
    <property type="match status" value="1"/>
</dbReference>
<dbReference type="InterPro" id="IPR016036">
    <property type="entry name" value="Malonyl_transacylase_ACP-bd"/>
</dbReference>
<dbReference type="Gene3D" id="3.40.47.10">
    <property type="match status" value="1"/>
</dbReference>
<comment type="catalytic activity">
    <reaction evidence="9">
        <text>6 (S)-methylmalonyl-CoA + propanoyl-CoA + 6 NADPH + 12 H(+) = 6-deoxyerythronolide B + 6 CO2 + 6 NADP(+) + 7 CoA + H2O</text>
        <dbReference type="Rhea" id="RHEA:23068"/>
        <dbReference type="ChEBI" id="CHEBI:15377"/>
        <dbReference type="ChEBI" id="CHEBI:15378"/>
        <dbReference type="ChEBI" id="CHEBI:16089"/>
        <dbReference type="ChEBI" id="CHEBI:16526"/>
        <dbReference type="ChEBI" id="CHEBI:57287"/>
        <dbReference type="ChEBI" id="CHEBI:57327"/>
        <dbReference type="ChEBI" id="CHEBI:57392"/>
        <dbReference type="ChEBI" id="CHEBI:57783"/>
        <dbReference type="ChEBI" id="CHEBI:58349"/>
        <dbReference type="EC" id="2.3.1.94"/>
    </reaction>
</comment>
<dbReference type="InterPro" id="IPR013968">
    <property type="entry name" value="PKS_KR"/>
</dbReference>
<evidence type="ECO:0000256" key="13">
    <source>
        <dbReference type="ARBA" id="ARBA00066981"/>
    </source>
</evidence>
<dbReference type="PANTHER" id="PTHR43775:SF51">
    <property type="entry name" value="INACTIVE PHENOLPHTHIOCEROL SYNTHESIS POLYKETIDE SYNTHASE TYPE I PKS1-RELATED"/>
    <property type="match status" value="1"/>
</dbReference>
<dbReference type="PROSITE" id="PS52004">
    <property type="entry name" value="KS3_2"/>
    <property type="match status" value="1"/>
</dbReference>
<keyword evidence="19" id="KW-1185">Reference proteome</keyword>
<dbReference type="PROSITE" id="PS00606">
    <property type="entry name" value="KS3_1"/>
    <property type="match status" value="1"/>
</dbReference>
<keyword evidence="6" id="KW-0045">Antibiotic biosynthesis</keyword>
<sequence>MATPTDKVVEALRASLKETERLRQHNKQLDAATREPLAIIGLSCRLPGGADNPEALWRLVTGGVDAVGDLPTNRGWDPATIYDADATGPQATEAGFLYDATEFDADFFGISPREAAAMDPQQRLLLEASWTAIEHAGIDPTALHGKPVGVFAGVSGQGYGVGLQQAGTGSEGYFLTGGATAVASGRIAYTLGLSGPAVTIDTACSSSLVALHLAAQSLRTGECELALVGGVAVMATPGAFTEFSRQSGLAPDGRCKSFSSTADGVGWGEGVGVLLVARLADAQRLGHRILAVVRGSAINQDGASNGLTAPSGPAQQRVIRAALANARLSTSDVDVVEAHGTGTTLGDPIEAQALLATYGQDRETPLWLGSLKSNIGHTQAASGIAGVIKMVLALNHGVLPRTLHVDEPSPHVDWSAGSVALLTEEQPWPEGVRRAAVSSFGVSGTNAHVILEQAPAAEPGTPGTPILDVAPILLSAKGLDALRAQATALRQVDAPLSDLAYSTLTARAKLSHRALVLADTRDTLRTALDALATGDTAPGLIQGTVTEGRTAFLFSGQGSQRLGMGRELAAKFPVFAEAFDAVCTELDRHLDRPLGEVLDTEDLHQTGYTQPALFAIEVALYRLVESFGVTPDVVAGHSIGELAAAHIAGVFSLPDAARLVAARGRLMQALPAGGAMVAVQAREDEVRATDEVAIAAINGPDSVVISGTESAVLALAAEFAAQGRKTRRLQVSHAFHSPLMDGMLADFRAVAETISFATPVIPLVSTLTGLPVSAELTSPEYWVRHVRESVRFADALRCLAEDEVVTFLEIGPGGVLSALGQETLDAAFLPLLRKDRAEPEALLTGLAEALVRGVEVDLSTVAGGGRIDLPGYPFQRQHYWLDGAAPADAAALGLTTAEHPLLGAALPLPGSDGFVFTGSLSLRTHPWLADHTVLDTVLLPGTAFVDLALHAGRQLGADTVAELTIEAPVVLPADGAVQLQLAVTALDETGRRGLTLHSRTGDSWLRHASGLLATDSAPAKPEGAWPPADAVPVDVSGLYDRVAEWGYDYGPTFQGLKAAWQHGTDVLAEVTLPDNDGAAFGVHPALLDAALHAVGLGTLIADTGQARLPFLWNDVSLHQPGASTVRVRLTPVAADAVSLTLSDTAGNPVASIGSLVLRPVSAEALQTARDSNDSLFRLDWTELSTVEAELTDAVLVHSTESDVRAATAHILQAAQDFLANPELALDRLIVVTANADTDLAAAAVHGLIRAAQAEEPGRFVLVDTDDQALIGAAVATGEPELRIRDGKIYAPRLARATGTAAKLDGPVLVTGATGSLGALFARHLVTEHGVRDLVLTSRRGLDAPGATELRDELIGLGANVIVAACDAADREALAALLAAHPVNAVVHTAGVLDDGMLTALTPARLDTVLRPKLDAARNLDELTGPDTTLVLFSSAAATFGNAGQGNYAAANAVLDTLARKRSAQGRPTVSLAWGLWAQGMADGVDTTRLTRGVVNALSTADGLALFDAALGSGEPVLVPMRLSTKATSAEIPPLLRGLIKPKPRKATESGSDALRQRLAGLDLDDRATALIDLVRAKAAAVLGHGSAGAVQESRAFQDLGFDSLTAVELRNQLTAATGLRLPATLVFDYPTPVALAGYLLEELPVEQTTAPVLAELDRLAASVTALTGDTRAEAIAKLRALLSTVDEMPDQTPAAQLDSATDDELFALVDSELGVH</sequence>
<dbReference type="Pfam" id="PF14765">
    <property type="entry name" value="PS-DH"/>
    <property type="match status" value="1"/>
</dbReference>
<protein>
    <recommendedName>
        <fullName evidence="13">6-deoxyerythronolide-B synthase</fullName>
        <ecNumber evidence="13">2.3.1.94</ecNumber>
    </recommendedName>
</protein>
<evidence type="ECO:0000259" key="16">
    <source>
        <dbReference type="PROSITE" id="PS52004"/>
    </source>
</evidence>
<dbReference type="InterPro" id="IPR050091">
    <property type="entry name" value="PKS_NRPS_Biosynth_Enz"/>
</dbReference>
<dbReference type="Pfam" id="PF00698">
    <property type="entry name" value="Acyl_transf_1"/>
    <property type="match status" value="1"/>
</dbReference>
<dbReference type="InterPro" id="IPR018201">
    <property type="entry name" value="Ketoacyl_synth_AS"/>
</dbReference>
<evidence type="ECO:0000256" key="1">
    <source>
        <dbReference type="ARBA" id="ARBA00001957"/>
    </source>
</evidence>